<dbReference type="OrthoDB" id="6718656at2759"/>
<proteinExistence type="predicted"/>
<reference evidence="3" key="1">
    <citation type="submission" date="2021-06" db="EMBL/GenBank/DDBJ databases">
        <authorList>
            <person name="Kallberg Y."/>
            <person name="Tangrot J."/>
            <person name="Rosling A."/>
        </authorList>
    </citation>
    <scope>NUCLEOTIDE SEQUENCE</scope>
    <source>
        <strain evidence="3">UK204</strain>
    </source>
</reference>
<evidence type="ECO:0000313" key="4">
    <source>
        <dbReference type="Proteomes" id="UP000789570"/>
    </source>
</evidence>
<feature type="domain" description="Protein kinase" evidence="2">
    <location>
        <begin position="105"/>
        <end position="376"/>
    </location>
</feature>
<dbReference type="GO" id="GO:0005737">
    <property type="term" value="C:cytoplasm"/>
    <property type="evidence" value="ECO:0007669"/>
    <property type="project" value="TreeGrafter"/>
</dbReference>
<comment type="caution">
    <text evidence="3">The sequence shown here is derived from an EMBL/GenBank/DDBJ whole genome shotgun (WGS) entry which is preliminary data.</text>
</comment>
<dbReference type="PROSITE" id="PS50011">
    <property type="entry name" value="PROTEIN_KINASE_DOM"/>
    <property type="match status" value="1"/>
</dbReference>
<name>A0A9N8YSD9_9GLOM</name>
<dbReference type="SUPFAM" id="SSF56112">
    <property type="entry name" value="Protein kinase-like (PK-like)"/>
    <property type="match status" value="1"/>
</dbReference>
<evidence type="ECO:0000256" key="1">
    <source>
        <dbReference type="PIRSR" id="PIRSR000615-3"/>
    </source>
</evidence>
<feature type="binding site" evidence="1">
    <location>
        <position position="247"/>
    </location>
    <ligand>
        <name>Mg(2+)</name>
        <dbReference type="ChEBI" id="CHEBI:18420"/>
    </ligand>
</feature>
<dbReference type="InterPro" id="IPR001245">
    <property type="entry name" value="Ser-Thr/Tyr_kinase_cat_dom"/>
</dbReference>
<dbReference type="Pfam" id="PF07714">
    <property type="entry name" value="PK_Tyr_Ser-Thr"/>
    <property type="match status" value="1"/>
</dbReference>
<dbReference type="GO" id="GO:0007165">
    <property type="term" value="P:signal transduction"/>
    <property type="evidence" value="ECO:0007669"/>
    <property type="project" value="TreeGrafter"/>
</dbReference>
<sequence length="432" mass="49305">MGGVLKKPSEAYADDNISSPTIQLISTEHLDGVLEWRHRTFWDCVECGYPRSGYSWCQNCESYRFEQQFPHWTSGNIEIDDFIRTSQKNAQTSHDYLEWIPYDYFTEVEYLTSGGYGDVYSATWLEGPRWAWDETDQMRIRTGPRIVALKILDNSQNVSTDFLNEISSHHRCNPEGHVVFCYGISKDPTTNNYILVMDYAESFHEYVIARSTRIPWPKKLAILYDLALGLAALHSKSILHRNFHPGNIFLDARHQGYTCISDIGQYYPPDKDSNSKKLYGVLPYVPPEVLLGTAFTSASDIYGYGMIMWGVSTGRRPFADRPHDQSLASDICNSLRPKAAKGTPPSFVRLMKKCWDPNPSNRPDATELIGVLEDWLKELHNDNELSDIRAEFEAAEQHRTNGTSSAPSSPSMFHPLAIYTSRLLNFSNLKVW</sequence>
<gene>
    <name evidence="3" type="ORF">FCALED_LOCUS1337</name>
</gene>
<keyword evidence="1" id="KW-0460">Magnesium</keyword>
<dbReference type="GO" id="GO:0005524">
    <property type="term" value="F:ATP binding"/>
    <property type="evidence" value="ECO:0007669"/>
    <property type="project" value="InterPro"/>
</dbReference>
<feature type="binding site" evidence="1">
    <location>
        <position position="262"/>
    </location>
    <ligand>
        <name>Mg(2+)</name>
        <dbReference type="ChEBI" id="CHEBI:18420"/>
    </ligand>
</feature>
<dbReference type="InterPro" id="IPR011009">
    <property type="entry name" value="Kinase-like_dom_sf"/>
</dbReference>
<dbReference type="Proteomes" id="UP000789570">
    <property type="component" value="Unassembled WGS sequence"/>
</dbReference>
<protein>
    <submittedName>
        <fullName evidence="3">16824_t:CDS:1</fullName>
    </submittedName>
</protein>
<dbReference type="GO" id="GO:0004672">
    <property type="term" value="F:protein kinase activity"/>
    <property type="evidence" value="ECO:0007669"/>
    <property type="project" value="InterPro"/>
</dbReference>
<dbReference type="GO" id="GO:0046872">
    <property type="term" value="F:metal ion binding"/>
    <property type="evidence" value="ECO:0007669"/>
    <property type="project" value="UniProtKB-KW"/>
</dbReference>
<organism evidence="3 4">
    <name type="scientific">Funneliformis caledonium</name>
    <dbReference type="NCBI Taxonomy" id="1117310"/>
    <lineage>
        <taxon>Eukaryota</taxon>
        <taxon>Fungi</taxon>
        <taxon>Fungi incertae sedis</taxon>
        <taxon>Mucoromycota</taxon>
        <taxon>Glomeromycotina</taxon>
        <taxon>Glomeromycetes</taxon>
        <taxon>Glomerales</taxon>
        <taxon>Glomeraceae</taxon>
        <taxon>Funneliformis</taxon>
    </lineage>
</organism>
<dbReference type="InterPro" id="IPR050167">
    <property type="entry name" value="Ser_Thr_protein_kinase"/>
</dbReference>
<dbReference type="AlphaFoldDB" id="A0A9N8YSD9"/>
<keyword evidence="4" id="KW-1185">Reference proteome</keyword>
<dbReference type="EMBL" id="CAJVPQ010000166">
    <property type="protein sequence ID" value="CAG8452938.1"/>
    <property type="molecule type" value="Genomic_DNA"/>
</dbReference>
<dbReference type="PANTHER" id="PTHR23257">
    <property type="entry name" value="SERINE-THREONINE PROTEIN KINASE"/>
    <property type="match status" value="1"/>
</dbReference>
<dbReference type="Gene3D" id="1.10.510.10">
    <property type="entry name" value="Transferase(Phosphotransferase) domain 1"/>
    <property type="match status" value="1"/>
</dbReference>
<evidence type="ECO:0000313" key="3">
    <source>
        <dbReference type="EMBL" id="CAG8452938.1"/>
    </source>
</evidence>
<evidence type="ECO:0000259" key="2">
    <source>
        <dbReference type="PROSITE" id="PS50011"/>
    </source>
</evidence>
<accession>A0A9N8YSD9</accession>
<keyword evidence="1" id="KW-0479">Metal-binding</keyword>
<dbReference type="PANTHER" id="PTHR23257:SF963">
    <property type="entry name" value="AT08303P"/>
    <property type="match status" value="1"/>
</dbReference>
<dbReference type="InterPro" id="IPR000719">
    <property type="entry name" value="Prot_kinase_dom"/>
</dbReference>